<reference evidence="2 3" key="1">
    <citation type="journal article" date="2019" name="Int. J. Syst. Evol. Microbiol.">
        <title>Anaerobacillus alkaliphilus sp. nov., a novel alkaliphilic and moderately halophilic bacterium.</title>
        <authorList>
            <person name="Borsodi A.K."/>
            <person name="Aszalos J.M."/>
            <person name="Bihari P."/>
            <person name="Nagy I."/>
            <person name="Schumann P."/>
            <person name="Sproer C."/>
            <person name="Kovacs A.L."/>
            <person name="Boka K."/>
            <person name="Dobosy P."/>
            <person name="Ovari M."/>
            <person name="Szili-Kovacs T."/>
            <person name="Toth E."/>
        </authorList>
    </citation>
    <scope>NUCLEOTIDE SEQUENCE [LARGE SCALE GENOMIC DNA]</scope>
    <source>
        <strain evidence="2 3">B16-10</strain>
    </source>
</reference>
<evidence type="ECO:0000313" key="2">
    <source>
        <dbReference type="EMBL" id="RXJ03906.1"/>
    </source>
</evidence>
<keyword evidence="1" id="KW-0812">Transmembrane</keyword>
<evidence type="ECO:0000313" key="3">
    <source>
        <dbReference type="Proteomes" id="UP000290649"/>
    </source>
</evidence>
<dbReference type="OrthoDB" id="2969742at2"/>
<gene>
    <name evidence="2" type="ORF">DS745_00495</name>
</gene>
<proteinExistence type="predicted"/>
<organism evidence="2 3">
    <name type="scientific">Anaerobacillus alkaliphilus</name>
    <dbReference type="NCBI Taxonomy" id="1548597"/>
    <lineage>
        <taxon>Bacteria</taxon>
        <taxon>Bacillati</taxon>
        <taxon>Bacillota</taxon>
        <taxon>Bacilli</taxon>
        <taxon>Bacillales</taxon>
        <taxon>Bacillaceae</taxon>
        <taxon>Anaerobacillus</taxon>
    </lineage>
</organism>
<keyword evidence="1" id="KW-0472">Membrane</keyword>
<sequence length="150" mass="18033">MKDFEEFLKQVNISDHSKTTLLFLMKKKEKENKMQRNLNIIGVTTIITILLFASYFYYKMKINGGLGTSALNFILNDSLLLFLMATLAFLLYSMFYFKKKFDKAEKDVDKIRDDILDRSMDYWKTKDELKERYKVFKYLKDKQDINLFHK</sequence>
<dbReference type="Proteomes" id="UP000290649">
    <property type="component" value="Unassembled WGS sequence"/>
</dbReference>
<dbReference type="RefSeq" id="WP_129076248.1">
    <property type="nucleotide sequence ID" value="NZ_QOUX01000001.1"/>
</dbReference>
<keyword evidence="1" id="KW-1133">Transmembrane helix</keyword>
<dbReference type="AlphaFoldDB" id="A0A4Q0VXK9"/>
<feature type="transmembrane region" description="Helical" evidence="1">
    <location>
        <begin position="78"/>
        <end position="97"/>
    </location>
</feature>
<dbReference type="InterPro" id="IPR020210">
    <property type="entry name" value="Uncharacterised_YpbF_TM"/>
</dbReference>
<comment type="caution">
    <text evidence="2">The sequence shown here is derived from an EMBL/GenBank/DDBJ whole genome shotgun (WGS) entry which is preliminary data.</text>
</comment>
<keyword evidence="3" id="KW-1185">Reference proteome</keyword>
<accession>A0A4Q0VXK9</accession>
<protein>
    <submittedName>
        <fullName evidence="2">DUF2663 family protein</fullName>
    </submittedName>
</protein>
<dbReference type="EMBL" id="QOUX01000001">
    <property type="protein sequence ID" value="RXJ03906.1"/>
    <property type="molecule type" value="Genomic_DNA"/>
</dbReference>
<evidence type="ECO:0000256" key="1">
    <source>
        <dbReference type="SAM" id="Phobius"/>
    </source>
</evidence>
<dbReference type="Pfam" id="PF10864">
    <property type="entry name" value="DUF2663"/>
    <property type="match status" value="1"/>
</dbReference>
<feature type="transmembrane region" description="Helical" evidence="1">
    <location>
        <begin position="37"/>
        <end position="58"/>
    </location>
</feature>
<name>A0A4Q0VXK9_9BACI</name>